<sequence length="215" mass="22845">MQTITVKNKSALLSENGLYLILQSDPYGLYVKDGTPDPRVCILAGEDVKYNGSTYNKYASSWQFYPDCLHTAEEVLKNKKLELGGDQSKVSPTGAAFGTSDAANILAANTARANHVNATNDNANPGLGQAYVMVVTTAVVGGISYPYHAAGVVAIDGNDRITVEVLAGISDAQARKDKGAFHMYTVNDAVHSFHAAWSTDPHLSAGPVTIVIEAR</sequence>
<dbReference type="AlphaFoldDB" id="A0A402A926"/>
<reference evidence="2" key="1">
    <citation type="submission" date="2018-12" db="EMBL/GenBank/DDBJ databases">
        <title>Tengunoibacter tsumagoiensis gen. nov., sp. nov., Dictyobacter kobayashii sp. nov., D. alpinus sp. nov., and D. joshuensis sp. nov. and description of Dictyobacteraceae fam. nov. within the order Ktedonobacterales isolated from Tengu-no-mugimeshi.</title>
        <authorList>
            <person name="Wang C.M."/>
            <person name="Zheng Y."/>
            <person name="Sakai Y."/>
            <person name="Toyoda A."/>
            <person name="Minakuchi Y."/>
            <person name="Abe K."/>
            <person name="Yokota A."/>
            <person name="Yabe S."/>
        </authorList>
    </citation>
    <scope>NUCLEOTIDE SEQUENCE [LARGE SCALE GENOMIC DNA]</scope>
    <source>
        <strain evidence="2">Uno3</strain>
    </source>
</reference>
<dbReference type="OrthoDB" id="9153660at2"/>
<accession>A0A402A926</accession>
<evidence type="ECO:0000313" key="2">
    <source>
        <dbReference type="Proteomes" id="UP000287352"/>
    </source>
</evidence>
<dbReference type="Proteomes" id="UP000287352">
    <property type="component" value="Unassembled WGS sequence"/>
</dbReference>
<comment type="caution">
    <text evidence="1">The sequence shown here is derived from an EMBL/GenBank/DDBJ whole genome shotgun (WGS) entry which is preliminary data.</text>
</comment>
<protein>
    <submittedName>
        <fullName evidence="1">Uncharacterized protein</fullName>
    </submittedName>
</protein>
<name>A0A402A926_9CHLR</name>
<gene>
    <name evidence="1" type="ORF">KTT_55430</name>
</gene>
<dbReference type="RefSeq" id="WP_126583109.1">
    <property type="nucleotide sequence ID" value="NZ_BIFR01000002.1"/>
</dbReference>
<organism evidence="1 2">
    <name type="scientific">Tengunoibacter tsumagoiensis</name>
    <dbReference type="NCBI Taxonomy" id="2014871"/>
    <lineage>
        <taxon>Bacteria</taxon>
        <taxon>Bacillati</taxon>
        <taxon>Chloroflexota</taxon>
        <taxon>Ktedonobacteria</taxon>
        <taxon>Ktedonobacterales</taxon>
        <taxon>Dictyobacteraceae</taxon>
        <taxon>Tengunoibacter</taxon>
    </lineage>
</organism>
<proteinExistence type="predicted"/>
<evidence type="ECO:0000313" key="1">
    <source>
        <dbReference type="EMBL" id="GCE15684.1"/>
    </source>
</evidence>
<keyword evidence="2" id="KW-1185">Reference proteome</keyword>
<dbReference type="EMBL" id="BIFR01000002">
    <property type="protein sequence ID" value="GCE15684.1"/>
    <property type="molecule type" value="Genomic_DNA"/>
</dbReference>